<gene>
    <name evidence="2" type="ORF">JOE42_004142</name>
</gene>
<evidence type="ECO:0000313" key="2">
    <source>
        <dbReference type="EMBL" id="MBM7417409.1"/>
    </source>
</evidence>
<organism evidence="2 3">
    <name type="scientific">Rhodococcoides corynebacterioides</name>
    <dbReference type="NCBI Taxonomy" id="53972"/>
    <lineage>
        <taxon>Bacteria</taxon>
        <taxon>Bacillati</taxon>
        <taxon>Actinomycetota</taxon>
        <taxon>Actinomycetes</taxon>
        <taxon>Mycobacteriales</taxon>
        <taxon>Nocardiaceae</taxon>
        <taxon>Rhodococcoides</taxon>
    </lineage>
</organism>
<name>A0ABS2KZR9_9NOCA</name>
<accession>A0ABS2KZR9</accession>
<reference evidence="2 3" key="1">
    <citation type="submission" date="2021-01" db="EMBL/GenBank/DDBJ databases">
        <title>Genomics of switchgrass bacterial isolates.</title>
        <authorList>
            <person name="Shade A."/>
        </authorList>
    </citation>
    <scope>NUCLEOTIDE SEQUENCE [LARGE SCALE GENOMIC DNA]</scope>
    <source>
        <strain evidence="2 3">PvP111</strain>
    </source>
</reference>
<dbReference type="InterPro" id="IPR037401">
    <property type="entry name" value="SnoaL-like"/>
</dbReference>
<dbReference type="InterPro" id="IPR032710">
    <property type="entry name" value="NTF2-like_dom_sf"/>
</dbReference>
<dbReference type="EMBL" id="JAFBBK010000001">
    <property type="protein sequence ID" value="MBM7417409.1"/>
    <property type="molecule type" value="Genomic_DNA"/>
</dbReference>
<dbReference type="SUPFAM" id="SSF54427">
    <property type="entry name" value="NTF2-like"/>
    <property type="match status" value="1"/>
</dbReference>
<proteinExistence type="predicted"/>
<sequence length="136" mass="15117">MGANTLEAIFRTQMAAYADRDVEALVATFTEDCVLVDMADAEHPFVGTDAVRAFLRDYFATLRDVVVDVTMVTTGTDSVIGELDVTADYVGAPFSEEKPVAVRLRYCVAEEFRDGGVSRERFYWDSADLERQLTVV</sequence>
<dbReference type="Proteomes" id="UP000703038">
    <property type="component" value="Unassembled WGS sequence"/>
</dbReference>
<dbReference type="RefSeq" id="WP_204870065.1">
    <property type="nucleotide sequence ID" value="NZ_JAFBBK010000001.1"/>
</dbReference>
<dbReference type="Pfam" id="PF12680">
    <property type="entry name" value="SnoaL_2"/>
    <property type="match status" value="1"/>
</dbReference>
<evidence type="ECO:0000259" key="1">
    <source>
        <dbReference type="Pfam" id="PF12680"/>
    </source>
</evidence>
<feature type="domain" description="SnoaL-like" evidence="1">
    <location>
        <begin position="12"/>
        <end position="118"/>
    </location>
</feature>
<evidence type="ECO:0000313" key="3">
    <source>
        <dbReference type="Proteomes" id="UP000703038"/>
    </source>
</evidence>
<comment type="caution">
    <text evidence="2">The sequence shown here is derived from an EMBL/GenBank/DDBJ whole genome shotgun (WGS) entry which is preliminary data.</text>
</comment>
<protein>
    <submittedName>
        <fullName evidence="2">Steroid delta-isomerase-like uncharacterized protein</fullName>
    </submittedName>
</protein>
<dbReference type="Gene3D" id="3.10.450.50">
    <property type="match status" value="1"/>
</dbReference>
<keyword evidence="3" id="KW-1185">Reference proteome</keyword>